<dbReference type="PANTHER" id="PTHR30336:SF4">
    <property type="entry name" value="ENVELOPE BIOGENESIS FACTOR ELYC"/>
    <property type="match status" value="1"/>
</dbReference>
<gene>
    <name evidence="3" type="ORF">GALL_250220</name>
</gene>
<proteinExistence type="predicted"/>
<evidence type="ECO:0000259" key="2">
    <source>
        <dbReference type="Pfam" id="PF02698"/>
    </source>
</evidence>
<reference evidence="3" key="1">
    <citation type="submission" date="2016-10" db="EMBL/GenBank/DDBJ databases">
        <title>Sequence of Gallionella enrichment culture.</title>
        <authorList>
            <person name="Poehlein A."/>
            <person name="Muehling M."/>
            <person name="Daniel R."/>
        </authorList>
    </citation>
    <scope>NUCLEOTIDE SEQUENCE</scope>
</reference>
<feature type="domain" description="DUF218" evidence="2">
    <location>
        <begin position="79"/>
        <end position="241"/>
    </location>
</feature>
<sequence length="249" mass="27975">MSWFLTNLIGTVLLPPFSLLLIAALGLLLWNRHPSLARILLTASSALLWLLSTPYFAEALLHDLEGRPFVNDTRRSQADAIVVLGGGTYFYAPEYGGDTTNKDTLERLRYAAKLYRETLKPILVTGGTPLGNSLAEAEQMKQVLEHEFNVPVQWTEGASDNTLENARLCRQLLKQAGINRIYLVTHAWHMPRAARAFQAAGFQVVPAPTGYTTRYRTDLLAFIPNAYALRDSRVFLHELIGMLWYQLKS</sequence>
<name>A0A1J5RAF9_9ZZZZ</name>
<dbReference type="InterPro" id="IPR003848">
    <property type="entry name" value="DUF218"/>
</dbReference>
<feature type="transmembrane region" description="Helical" evidence="1">
    <location>
        <begin position="12"/>
        <end position="30"/>
    </location>
</feature>
<dbReference type="GO" id="GO:0043164">
    <property type="term" value="P:Gram-negative-bacterium-type cell wall biogenesis"/>
    <property type="evidence" value="ECO:0007669"/>
    <property type="project" value="TreeGrafter"/>
</dbReference>
<accession>A0A1J5RAF9</accession>
<dbReference type="PANTHER" id="PTHR30336">
    <property type="entry name" value="INNER MEMBRANE PROTEIN, PROBABLE PERMEASE"/>
    <property type="match status" value="1"/>
</dbReference>
<keyword evidence="1" id="KW-1133">Transmembrane helix</keyword>
<dbReference type="GO" id="GO:0005886">
    <property type="term" value="C:plasma membrane"/>
    <property type="evidence" value="ECO:0007669"/>
    <property type="project" value="TreeGrafter"/>
</dbReference>
<organism evidence="3">
    <name type="scientific">mine drainage metagenome</name>
    <dbReference type="NCBI Taxonomy" id="410659"/>
    <lineage>
        <taxon>unclassified sequences</taxon>
        <taxon>metagenomes</taxon>
        <taxon>ecological metagenomes</taxon>
    </lineage>
</organism>
<keyword evidence="1" id="KW-0812">Transmembrane</keyword>
<dbReference type="EMBL" id="MLJW01000216">
    <property type="protein sequence ID" value="OIQ93046.1"/>
    <property type="molecule type" value="Genomic_DNA"/>
</dbReference>
<dbReference type="CDD" id="cd06259">
    <property type="entry name" value="YdcF-like"/>
    <property type="match status" value="1"/>
</dbReference>
<dbReference type="InterPro" id="IPR014729">
    <property type="entry name" value="Rossmann-like_a/b/a_fold"/>
</dbReference>
<dbReference type="GO" id="GO:0000270">
    <property type="term" value="P:peptidoglycan metabolic process"/>
    <property type="evidence" value="ECO:0007669"/>
    <property type="project" value="TreeGrafter"/>
</dbReference>
<evidence type="ECO:0000313" key="3">
    <source>
        <dbReference type="EMBL" id="OIQ93046.1"/>
    </source>
</evidence>
<protein>
    <recommendedName>
        <fullName evidence="2">DUF218 domain-containing protein</fullName>
    </recommendedName>
</protein>
<feature type="transmembrane region" description="Helical" evidence="1">
    <location>
        <begin position="37"/>
        <end position="57"/>
    </location>
</feature>
<comment type="caution">
    <text evidence="3">The sequence shown here is derived from an EMBL/GenBank/DDBJ whole genome shotgun (WGS) entry which is preliminary data.</text>
</comment>
<dbReference type="Gene3D" id="3.40.50.620">
    <property type="entry name" value="HUPs"/>
    <property type="match status" value="1"/>
</dbReference>
<dbReference type="Pfam" id="PF02698">
    <property type="entry name" value="DUF218"/>
    <property type="match status" value="1"/>
</dbReference>
<evidence type="ECO:0000256" key="1">
    <source>
        <dbReference type="SAM" id="Phobius"/>
    </source>
</evidence>
<keyword evidence="1" id="KW-0472">Membrane</keyword>
<dbReference type="AlphaFoldDB" id="A0A1J5RAF9"/>
<dbReference type="InterPro" id="IPR051599">
    <property type="entry name" value="Cell_Envelope_Assoc"/>
</dbReference>